<protein>
    <submittedName>
        <fullName evidence="11">C3a anaphylatoxin chemotactic receptor</fullName>
    </submittedName>
</protein>
<dbReference type="GO" id="GO:0004930">
    <property type="term" value="F:G protein-coupled receptor activity"/>
    <property type="evidence" value="ECO:0007669"/>
    <property type="project" value="UniProtKB-KW"/>
</dbReference>
<dbReference type="PRINTS" id="PR00237">
    <property type="entry name" value="GPCRRHODOPSN"/>
</dbReference>
<evidence type="ECO:0000256" key="9">
    <source>
        <dbReference type="SAM" id="Phobius"/>
    </source>
</evidence>
<evidence type="ECO:0000256" key="7">
    <source>
        <dbReference type="ARBA" id="ARBA00023224"/>
    </source>
</evidence>
<keyword evidence="5 9" id="KW-0472">Membrane</keyword>
<organism evidence="11 12">
    <name type="scientific">Mizuhopecten yessoensis</name>
    <name type="common">Japanese scallop</name>
    <name type="synonym">Patinopecten yessoensis</name>
    <dbReference type="NCBI Taxonomy" id="6573"/>
    <lineage>
        <taxon>Eukaryota</taxon>
        <taxon>Metazoa</taxon>
        <taxon>Spiralia</taxon>
        <taxon>Lophotrochozoa</taxon>
        <taxon>Mollusca</taxon>
        <taxon>Bivalvia</taxon>
        <taxon>Autobranchia</taxon>
        <taxon>Pteriomorphia</taxon>
        <taxon>Pectinida</taxon>
        <taxon>Pectinoidea</taxon>
        <taxon>Pectinidae</taxon>
        <taxon>Mizuhopecten</taxon>
    </lineage>
</organism>
<gene>
    <name evidence="11" type="ORF">KP79_PYT23499</name>
</gene>
<keyword evidence="2 8" id="KW-0812">Transmembrane</keyword>
<evidence type="ECO:0000256" key="8">
    <source>
        <dbReference type="RuleBase" id="RU000688"/>
    </source>
</evidence>
<dbReference type="CDD" id="cd00637">
    <property type="entry name" value="7tm_classA_rhodopsin-like"/>
    <property type="match status" value="1"/>
</dbReference>
<dbReference type="GO" id="GO:0005886">
    <property type="term" value="C:plasma membrane"/>
    <property type="evidence" value="ECO:0007669"/>
    <property type="project" value="TreeGrafter"/>
</dbReference>
<evidence type="ECO:0000259" key="10">
    <source>
        <dbReference type="PROSITE" id="PS50262"/>
    </source>
</evidence>
<accession>A0A210QMU5</accession>
<keyword evidence="3 9" id="KW-1133">Transmembrane helix</keyword>
<dbReference type="InterPro" id="IPR000276">
    <property type="entry name" value="GPCR_Rhodpsn"/>
</dbReference>
<dbReference type="Proteomes" id="UP000242188">
    <property type="component" value="Unassembled WGS sequence"/>
</dbReference>
<proteinExistence type="inferred from homology"/>
<evidence type="ECO:0000256" key="3">
    <source>
        <dbReference type="ARBA" id="ARBA00022989"/>
    </source>
</evidence>
<keyword evidence="6 8" id="KW-0675">Receptor</keyword>
<evidence type="ECO:0000256" key="6">
    <source>
        <dbReference type="ARBA" id="ARBA00023170"/>
    </source>
</evidence>
<comment type="subcellular location">
    <subcellularLocation>
        <location evidence="1">Membrane</location>
        <topology evidence="1">Multi-pass membrane protein</topology>
    </subcellularLocation>
</comment>
<evidence type="ECO:0000256" key="4">
    <source>
        <dbReference type="ARBA" id="ARBA00023040"/>
    </source>
</evidence>
<dbReference type="OrthoDB" id="6057630at2759"/>
<keyword evidence="12" id="KW-1185">Reference proteome</keyword>
<dbReference type="SUPFAM" id="SSF81321">
    <property type="entry name" value="Family A G protein-coupled receptor-like"/>
    <property type="match status" value="1"/>
</dbReference>
<feature type="transmembrane region" description="Helical" evidence="9">
    <location>
        <begin position="214"/>
        <end position="236"/>
    </location>
</feature>
<dbReference type="InterPro" id="IPR017452">
    <property type="entry name" value="GPCR_Rhodpsn_7TM"/>
</dbReference>
<dbReference type="AlphaFoldDB" id="A0A210QMU5"/>
<evidence type="ECO:0000256" key="2">
    <source>
        <dbReference type="ARBA" id="ARBA00022692"/>
    </source>
</evidence>
<sequence length="281" mass="31764">MNDTFLDDNSTVSNATGKQCHTWLADELPSFVNITLDDLNSQFVRRNIGGIGLLSIFIVIGLIGNTHVLFIYLRQFRTSNYKIYVLYLAIMDVMNCCVVAPLVISYLFFPLTYPSLALCKVFRFCLYLFSIASTSSMVVIAIDRHKKICSPLGPQFTIRKAKLLCVGSFVFSIILSWPATILYGLSSIETGIPGVQTGYRCYTHDDYKGSMYQVVFHLMLTVYFIAVITLLIIVYIKIGRHIHAHRKFQSTIRRMSARSEEEIKMATGSAARKTTWTLCAL</sequence>
<comment type="similarity">
    <text evidence="8">Belongs to the G-protein coupled receptor 1 family.</text>
</comment>
<comment type="caution">
    <text evidence="11">The sequence shown here is derived from an EMBL/GenBank/DDBJ whole genome shotgun (WGS) entry which is preliminary data.</text>
</comment>
<evidence type="ECO:0000313" key="12">
    <source>
        <dbReference type="Proteomes" id="UP000242188"/>
    </source>
</evidence>
<reference evidence="11 12" key="1">
    <citation type="journal article" date="2017" name="Nat. Ecol. Evol.">
        <title>Scallop genome provides insights into evolution of bilaterian karyotype and development.</title>
        <authorList>
            <person name="Wang S."/>
            <person name="Zhang J."/>
            <person name="Jiao W."/>
            <person name="Li J."/>
            <person name="Xun X."/>
            <person name="Sun Y."/>
            <person name="Guo X."/>
            <person name="Huan P."/>
            <person name="Dong B."/>
            <person name="Zhang L."/>
            <person name="Hu X."/>
            <person name="Sun X."/>
            <person name="Wang J."/>
            <person name="Zhao C."/>
            <person name="Wang Y."/>
            <person name="Wang D."/>
            <person name="Huang X."/>
            <person name="Wang R."/>
            <person name="Lv J."/>
            <person name="Li Y."/>
            <person name="Zhang Z."/>
            <person name="Liu B."/>
            <person name="Lu W."/>
            <person name="Hui Y."/>
            <person name="Liang J."/>
            <person name="Zhou Z."/>
            <person name="Hou R."/>
            <person name="Li X."/>
            <person name="Liu Y."/>
            <person name="Li H."/>
            <person name="Ning X."/>
            <person name="Lin Y."/>
            <person name="Zhao L."/>
            <person name="Xing Q."/>
            <person name="Dou J."/>
            <person name="Li Y."/>
            <person name="Mao J."/>
            <person name="Guo H."/>
            <person name="Dou H."/>
            <person name="Li T."/>
            <person name="Mu C."/>
            <person name="Jiang W."/>
            <person name="Fu Q."/>
            <person name="Fu X."/>
            <person name="Miao Y."/>
            <person name="Liu J."/>
            <person name="Yu Q."/>
            <person name="Li R."/>
            <person name="Liao H."/>
            <person name="Li X."/>
            <person name="Kong Y."/>
            <person name="Jiang Z."/>
            <person name="Chourrout D."/>
            <person name="Li R."/>
            <person name="Bao Z."/>
        </authorList>
    </citation>
    <scope>NUCLEOTIDE SEQUENCE [LARGE SCALE GENOMIC DNA]</scope>
    <source>
        <strain evidence="11 12">PY_sf001</strain>
    </source>
</reference>
<keyword evidence="4 8" id="KW-0297">G-protein coupled receptor</keyword>
<keyword evidence="7 8" id="KW-0807">Transducer</keyword>
<feature type="transmembrane region" description="Helical" evidence="9">
    <location>
        <begin position="48"/>
        <end position="73"/>
    </location>
</feature>
<evidence type="ECO:0000256" key="1">
    <source>
        <dbReference type="ARBA" id="ARBA00004141"/>
    </source>
</evidence>
<name>A0A210QMU5_MIZYE</name>
<feature type="transmembrane region" description="Helical" evidence="9">
    <location>
        <begin position="121"/>
        <end position="142"/>
    </location>
</feature>
<dbReference type="PROSITE" id="PS50262">
    <property type="entry name" value="G_PROTEIN_RECEP_F1_2"/>
    <property type="match status" value="1"/>
</dbReference>
<feature type="domain" description="G-protein coupled receptors family 1 profile" evidence="10">
    <location>
        <begin position="64"/>
        <end position="281"/>
    </location>
</feature>
<dbReference type="EMBL" id="NEDP02002776">
    <property type="protein sequence ID" value="OWF50048.1"/>
    <property type="molecule type" value="Genomic_DNA"/>
</dbReference>
<evidence type="ECO:0000313" key="11">
    <source>
        <dbReference type="EMBL" id="OWF50048.1"/>
    </source>
</evidence>
<dbReference type="PANTHER" id="PTHR45695:SF9">
    <property type="entry name" value="LEUCOKININ RECEPTOR"/>
    <property type="match status" value="1"/>
</dbReference>
<feature type="transmembrane region" description="Helical" evidence="9">
    <location>
        <begin position="163"/>
        <end position="185"/>
    </location>
</feature>
<dbReference type="Gene3D" id="1.20.1070.10">
    <property type="entry name" value="Rhodopsin 7-helix transmembrane proteins"/>
    <property type="match status" value="1"/>
</dbReference>
<evidence type="ECO:0000256" key="5">
    <source>
        <dbReference type="ARBA" id="ARBA00023136"/>
    </source>
</evidence>
<dbReference type="Pfam" id="PF00001">
    <property type="entry name" value="7tm_1"/>
    <property type="match status" value="1"/>
</dbReference>
<dbReference type="STRING" id="6573.A0A210QMU5"/>
<feature type="transmembrane region" description="Helical" evidence="9">
    <location>
        <begin position="85"/>
        <end position="109"/>
    </location>
</feature>
<dbReference type="PROSITE" id="PS00237">
    <property type="entry name" value="G_PROTEIN_RECEP_F1_1"/>
    <property type="match status" value="1"/>
</dbReference>
<dbReference type="PANTHER" id="PTHR45695">
    <property type="entry name" value="LEUCOKININ RECEPTOR-RELATED"/>
    <property type="match status" value="1"/>
</dbReference>